<keyword evidence="3" id="KW-1185">Reference proteome</keyword>
<proteinExistence type="predicted"/>
<comment type="caution">
    <text evidence="2">The sequence shown here is derived from an EMBL/GenBank/DDBJ whole genome shotgun (WGS) entry which is preliminary data.</text>
</comment>
<gene>
    <name evidence="2" type="ORF">G2W53_001448</name>
</gene>
<dbReference type="AlphaFoldDB" id="A0A834XJQ4"/>
<reference evidence="2" key="1">
    <citation type="submission" date="2020-09" db="EMBL/GenBank/DDBJ databases">
        <title>Genome-Enabled Discovery of Anthraquinone Biosynthesis in Senna tora.</title>
        <authorList>
            <person name="Kang S.-H."/>
            <person name="Pandey R.P."/>
            <person name="Lee C.-M."/>
            <person name="Sim J.-S."/>
            <person name="Jeong J.-T."/>
            <person name="Choi B.-S."/>
            <person name="Jung M."/>
            <person name="Ginzburg D."/>
            <person name="Zhao K."/>
            <person name="Won S.Y."/>
            <person name="Oh T.-J."/>
            <person name="Yu Y."/>
            <person name="Kim N.-H."/>
            <person name="Lee O.R."/>
            <person name="Lee T.-H."/>
            <person name="Bashyal P."/>
            <person name="Kim T.-S."/>
            <person name="Lee W.-H."/>
            <person name="Kawkins C."/>
            <person name="Kim C.-K."/>
            <person name="Kim J.S."/>
            <person name="Ahn B.O."/>
            <person name="Rhee S.Y."/>
            <person name="Sohng J.K."/>
        </authorList>
    </citation>
    <scope>NUCLEOTIDE SEQUENCE</scope>
    <source>
        <tissue evidence="2">Leaf</tissue>
    </source>
</reference>
<organism evidence="2 3">
    <name type="scientific">Senna tora</name>
    <dbReference type="NCBI Taxonomy" id="362788"/>
    <lineage>
        <taxon>Eukaryota</taxon>
        <taxon>Viridiplantae</taxon>
        <taxon>Streptophyta</taxon>
        <taxon>Embryophyta</taxon>
        <taxon>Tracheophyta</taxon>
        <taxon>Spermatophyta</taxon>
        <taxon>Magnoliopsida</taxon>
        <taxon>eudicotyledons</taxon>
        <taxon>Gunneridae</taxon>
        <taxon>Pentapetalae</taxon>
        <taxon>rosids</taxon>
        <taxon>fabids</taxon>
        <taxon>Fabales</taxon>
        <taxon>Fabaceae</taxon>
        <taxon>Caesalpinioideae</taxon>
        <taxon>Cassia clade</taxon>
        <taxon>Senna</taxon>
    </lineage>
</organism>
<protein>
    <submittedName>
        <fullName evidence="2">Uncharacterized protein</fullName>
    </submittedName>
</protein>
<name>A0A834XJQ4_9FABA</name>
<evidence type="ECO:0000313" key="3">
    <source>
        <dbReference type="Proteomes" id="UP000634136"/>
    </source>
</evidence>
<dbReference type="Proteomes" id="UP000634136">
    <property type="component" value="Unassembled WGS sequence"/>
</dbReference>
<dbReference type="EMBL" id="JAAIUW010000001">
    <property type="protein sequence ID" value="KAF7844543.1"/>
    <property type="molecule type" value="Genomic_DNA"/>
</dbReference>
<sequence length="60" mass="6911">MEVLAVGGGEGGRCSDQGEVFGEKWWISQRRRKNFRHGSQSSLVKREENDGWKKEQERSS</sequence>
<feature type="region of interest" description="Disordered" evidence="1">
    <location>
        <begin position="36"/>
        <end position="60"/>
    </location>
</feature>
<feature type="compositionally biased region" description="Basic and acidic residues" evidence="1">
    <location>
        <begin position="44"/>
        <end position="60"/>
    </location>
</feature>
<accession>A0A834XJQ4</accession>
<evidence type="ECO:0000313" key="2">
    <source>
        <dbReference type="EMBL" id="KAF7844543.1"/>
    </source>
</evidence>
<evidence type="ECO:0000256" key="1">
    <source>
        <dbReference type="SAM" id="MobiDB-lite"/>
    </source>
</evidence>